<organism evidence="2 3">
    <name type="scientific">Aspergillus viridinutans</name>
    <dbReference type="NCBI Taxonomy" id="75553"/>
    <lineage>
        <taxon>Eukaryota</taxon>
        <taxon>Fungi</taxon>
        <taxon>Dikarya</taxon>
        <taxon>Ascomycota</taxon>
        <taxon>Pezizomycotina</taxon>
        <taxon>Eurotiomycetes</taxon>
        <taxon>Eurotiomycetidae</taxon>
        <taxon>Eurotiales</taxon>
        <taxon>Aspergillaceae</taxon>
        <taxon>Aspergillus</taxon>
        <taxon>Aspergillus subgen. Fumigati</taxon>
    </lineage>
</organism>
<dbReference type="OrthoDB" id="9984024at2759"/>
<feature type="compositionally biased region" description="Gly residues" evidence="1">
    <location>
        <begin position="108"/>
        <end position="117"/>
    </location>
</feature>
<evidence type="ECO:0000313" key="3">
    <source>
        <dbReference type="Proteomes" id="UP000710440"/>
    </source>
</evidence>
<evidence type="ECO:0000313" key="2">
    <source>
        <dbReference type="EMBL" id="GIK07116.1"/>
    </source>
</evidence>
<reference evidence="2 3" key="1">
    <citation type="submission" date="2021-02" db="EMBL/GenBank/DDBJ databases">
        <title>Pan-genome distribution and transcriptional activeness of fungal secondary metabolism genes in Aspergillus section Fumigati.</title>
        <authorList>
            <person name="Takahashi H."/>
            <person name="Umemura M."/>
            <person name="Ninomiya A."/>
            <person name="Kusuya Y."/>
            <person name="Urayama S."/>
            <person name="Shimizu M."/>
            <person name="Watanabe A."/>
            <person name="Kamei K."/>
            <person name="Yaguchi T."/>
            <person name="Hagiwara D."/>
        </authorList>
    </citation>
    <scope>NUCLEOTIDE SEQUENCE [LARGE SCALE GENOMIC DNA]</scope>
    <source>
        <strain evidence="2 3">IFM 47045</strain>
    </source>
</reference>
<dbReference type="Proteomes" id="UP000710440">
    <property type="component" value="Unassembled WGS sequence"/>
</dbReference>
<dbReference type="GeneID" id="66930753"/>
<evidence type="ECO:0000256" key="1">
    <source>
        <dbReference type="SAM" id="MobiDB-lite"/>
    </source>
</evidence>
<gene>
    <name evidence="2" type="ORF">Aspvir_002771</name>
</gene>
<accession>A0A9P3C8P9</accession>
<dbReference type="EMBL" id="BOPL01000012">
    <property type="protein sequence ID" value="GIK07116.1"/>
    <property type="molecule type" value="Genomic_DNA"/>
</dbReference>
<proteinExistence type="predicted"/>
<name>A0A9P3C8P9_ASPVI</name>
<dbReference type="RefSeq" id="XP_043130302.1">
    <property type="nucleotide sequence ID" value="XM_043274367.1"/>
</dbReference>
<feature type="region of interest" description="Disordered" evidence="1">
    <location>
        <begin position="84"/>
        <end position="117"/>
    </location>
</feature>
<dbReference type="AlphaFoldDB" id="A0A9P3C8P9"/>
<comment type="caution">
    <text evidence="2">The sequence shown here is derived from an EMBL/GenBank/DDBJ whole genome shotgun (WGS) entry which is preliminary data.</text>
</comment>
<protein>
    <submittedName>
        <fullName evidence="2">Uncharacterized protein</fullName>
    </submittedName>
</protein>
<keyword evidence="3" id="KW-1185">Reference proteome</keyword>
<sequence>MSSYTGNRTGEIPGKMFGGWWKSGATFNNFFNYWHGDGKVLLCCDSYGRTADQYIAKGLFAADLAFVTMLAPYTSAEIIPRLQGSSQPRGSAAEETATPFATSTGLGIDLGGGGRSV</sequence>